<dbReference type="InterPro" id="IPR051200">
    <property type="entry name" value="Host-pathogen_enzymatic-act"/>
</dbReference>
<gene>
    <name evidence="2" type="ORF">MOP44_14760</name>
</gene>
<keyword evidence="3" id="KW-1185">Reference proteome</keyword>
<evidence type="ECO:0000313" key="3">
    <source>
        <dbReference type="Proteomes" id="UP001059380"/>
    </source>
</evidence>
<accession>A0A9J7BFQ6</accession>
<dbReference type="InterPro" id="IPR017850">
    <property type="entry name" value="Alkaline_phosphatase_core_sf"/>
</dbReference>
<protein>
    <recommendedName>
        <fullName evidence="4">Phosphoesterase</fullName>
    </recommendedName>
</protein>
<evidence type="ECO:0000313" key="2">
    <source>
        <dbReference type="EMBL" id="UWZ81844.1"/>
    </source>
</evidence>
<dbReference type="KEGG" id="orp:MOP44_14760"/>
<dbReference type="EMBL" id="CP093313">
    <property type="protein sequence ID" value="UWZ81844.1"/>
    <property type="molecule type" value="Genomic_DNA"/>
</dbReference>
<organism evidence="2 3">
    <name type="scientific">Occallatibacter riparius</name>
    <dbReference type="NCBI Taxonomy" id="1002689"/>
    <lineage>
        <taxon>Bacteria</taxon>
        <taxon>Pseudomonadati</taxon>
        <taxon>Acidobacteriota</taxon>
        <taxon>Terriglobia</taxon>
        <taxon>Terriglobales</taxon>
        <taxon>Acidobacteriaceae</taxon>
        <taxon>Occallatibacter</taxon>
    </lineage>
</organism>
<sequence length="908" mass="97133">MHSSRTLAALLVCAAIALPCVSVAQIDVAATLPNGREIHPAGNWIPLAPYPFALAVRPDGAQIAAPSIGFPFALNVIDGPNDEHPSVRRMPAEENNDPAVEVHAGLGYSPDGATLYVATGDSGKIRTYSTTVWKATGEISLDGDSGSKTYKSSFAATLVVSSDGNTLYVLDQGNWRVVLVDSHRLSVLGSVATGAYPFGLALSPDGKRMYVTNTGLFEYKTVPGADRDHPLETGLHFPAVGYPSKAAREGTTVEGKQIPGLGDENSDQGSSLWTYDISDLEHPAISARLRLGERITEAKQGTVGGAAPTGVAAEADAVYVSLAHEDEVVRVSADGTRVLAQAYLSPFDDARFRDAGGRPLRGVMPSGIAIRNNRVYVAESGINAVAVLDAASMQVLEHIPVGWNPSAIELAPGGKTLYVINTKGKGAGPNGGSQHSPNSPSYIGSLESGSLSVIPLASLPSPEVLTHTVVAGNTAAIANHTPLPHLKHCFLVIRENRTYDEVLGDVAGSNGDASLARYGMEGWVTENDSRPRKQRTPAGNAKAEMELRVTPNLHAIARRYAMSDNFYVDSDVSADGHRWVVGINPTPYFNTAWTSGYGGRRHDDAFAAQPGRRAFFGGADAPMPEDEPQFGTLWEHIASAGHGSLGILNYGEGIELEGADEMDGAAPEGQRLFLNTPVPKPMFEATDRHYPTFNLGIPDQFRATEFERDFRRRLASGKVPALIVIRLPNDHTADPRPEDGYPYRASYVADNDLALGRIVAFLSGTSIWKDSAVFVTEDDAQGGVDHVDAHRSILMIASPWAKPGFISHQHTSMGSITRTIDELLGVGPLNLEDALAGEISGIFDDHPHMEPFAAVQADEHVFVPSKAKFAKPKTKAEAAALRDVDDADEIRKELEKSSHRLQRPKTDD</sequence>
<proteinExistence type="predicted"/>
<dbReference type="PANTHER" id="PTHR47197:SF3">
    <property type="entry name" value="DIHYDRO-HEME D1 DEHYDROGENASE"/>
    <property type="match status" value="1"/>
</dbReference>
<dbReference type="RefSeq" id="WP_260790773.1">
    <property type="nucleotide sequence ID" value="NZ_CP093313.1"/>
</dbReference>
<dbReference type="PANTHER" id="PTHR47197">
    <property type="entry name" value="PROTEIN NIRF"/>
    <property type="match status" value="1"/>
</dbReference>
<feature type="chain" id="PRO_5039916804" description="Phosphoesterase" evidence="1">
    <location>
        <begin position="25"/>
        <end position="908"/>
    </location>
</feature>
<reference evidence="2" key="1">
    <citation type="submission" date="2021-04" db="EMBL/GenBank/DDBJ databases">
        <title>Phylogenetic analysis of Acidobacteriaceae.</title>
        <authorList>
            <person name="Qiu L."/>
            <person name="Zhang Q."/>
        </authorList>
    </citation>
    <scope>NUCLEOTIDE SEQUENCE</scope>
    <source>
        <strain evidence="2">DSM 25168</strain>
    </source>
</reference>
<dbReference type="Proteomes" id="UP001059380">
    <property type="component" value="Chromosome"/>
</dbReference>
<keyword evidence="1" id="KW-0732">Signal</keyword>
<name>A0A9J7BFQ6_9BACT</name>
<dbReference type="Gene3D" id="3.40.720.10">
    <property type="entry name" value="Alkaline Phosphatase, subunit A"/>
    <property type="match status" value="1"/>
</dbReference>
<dbReference type="SUPFAM" id="SSF50974">
    <property type="entry name" value="Nitrous oxide reductase, N-terminal domain"/>
    <property type="match status" value="1"/>
</dbReference>
<dbReference type="Gene3D" id="2.130.10.10">
    <property type="entry name" value="YVTN repeat-like/Quinoprotein amine dehydrogenase"/>
    <property type="match status" value="2"/>
</dbReference>
<evidence type="ECO:0008006" key="4">
    <source>
        <dbReference type="Google" id="ProtNLM"/>
    </source>
</evidence>
<dbReference type="AlphaFoldDB" id="A0A9J7BFQ6"/>
<evidence type="ECO:0000256" key="1">
    <source>
        <dbReference type="SAM" id="SignalP"/>
    </source>
</evidence>
<dbReference type="SUPFAM" id="SSF53649">
    <property type="entry name" value="Alkaline phosphatase-like"/>
    <property type="match status" value="1"/>
</dbReference>
<dbReference type="InterPro" id="IPR011045">
    <property type="entry name" value="N2O_reductase_N"/>
</dbReference>
<feature type="signal peptide" evidence="1">
    <location>
        <begin position="1"/>
        <end position="24"/>
    </location>
</feature>
<dbReference type="InterPro" id="IPR015943">
    <property type="entry name" value="WD40/YVTN_repeat-like_dom_sf"/>
</dbReference>